<feature type="signal peptide" evidence="2">
    <location>
        <begin position="1"/>
        <end position="32"/>
    </location>
</feature>
<gene>
    <name evidence="3" type="ORF">BD310DRAFT_625810</name>
</gene>
<dbReference type="PROSITE" id="PS51257">
    <property type="entry name" value="PROKAR_LIPOPROTEIN"/>
    <property type="match status" value="1"/>
</dbReference>
<name>A0A4Q9Q729_9APHY</name>
<keyword evidence="2" id="KW-0732">Signal</keyword>
<keyword evidence="1" id="KW-1133">Transmembrane helix</keyword>
<protein>
    <submittedName>
        <fullName evidence="3">Uncharacterized protein</fullName>
    </submittedName>
</protein>
<organism evidence="3 4">
    <name type="scientific">Dichomitus squalens</name>
    <dbReference type="NCBI Taxonomy" id="114155"/>
    <lineage>
        <taxon>Eukaryota</taxon>
        <taxon>Fungi</taxon>
        <taxon>Dikarya</taxon>
        <taxon>Basidiomycota</taxon>
        <taxon>Agaricomycotina</taxon>
        <taxon>Agaricomycetes</taxon>
        <taxon>Polyporales</taxon>
        <taxon>Polyporaceae</taxon>
        <taxon>Dichomitus</taxon>
    </lineage>
</organism>
<evidence type="ECO:0000256" key="1">
    <source>
        <dbReference type="SAM" id="Phobius"/>
    </source>
</evidence>
<feature type="transmembrane region" description="Helical" evidence="1">
    <location>
        <begin position="243"/>
        <end position="264"/>
    </location>
</feature>
<accession>A0A4Q9Q729</accession>
<reference evidence="3 4" key="1">
    <citation type="submission" date="2019-01" db="EMBL/GenBank/DDBJ databases">
        <title>Draft genome sequences of three monokaryotic isolates of the white-rot basidiomycete fungus Dichomitus squalens.</title>
        <authorList>
            <consortium name="DOE Joint Genome Institute"/>
            <person name="Lopez S.C."/>
            <person name="Andreopoulos B."/>
            <person name="Pangilinan J."/>
            <person name="Lipzen A."/>
            <person name="Riley R."/>
            <person name="Ahrendt S."/>
            <person name="Ng V."/>
            <person name="Barry K."/>
            <person name="Daum C."/>
            <person name="Grigoriev I.V."/>
            <person name="Hilden K.S."/>
            <person name="Makela M.R."/>
            <person name="de Vries R.P."/>
        </authorList>
    </citation>
    <scope>NUCLEOTIDE SEQUENCE [LARGE SCALE GENOMIC DNA]</scope>
    <source>
        <strain evidence="3 4">CBS 464.89</strain>
    </source>
</reference>
<dbReference type="Proteomes" id="UP000292082">
    <property type="component" value="Unassembled WGS sequence"/>
</dbReference>
<evidence type="ECO:0000256" key="2">
    <source>
        <dbReference type="SAM" id="SignalP"/>
    </source>
</evidence>
<keyword evidence="1" id="KW-0472">Membrane</keyword>
<dbReference type="EMBL" id="ML145090">
    <property type="protein sequence ID" value="TBU63282.1"/>
    <property type="molecule type" value="Genomic_DNA"/>
</dbReference>
<keyword evidence="1" id="KW-0812">Transmembrane</keyword>
<feature type="chain" id="PRO_5020324657" evidence="2">
    <location>
        <begin position="33"/>
        <end position="382"/>
    </location>
</feature>
<keyword evidence="4" id="KW-1185">Reference proteome</keyword>
<evidence type="ECO:0000313" key="4">
    <source>
        <dbReference type="Proteomes" id="UP000292082"/>
    </source>
</evidence>
<proteinExistence type="predicted"/>
<dbReference type="AlphaFoldDB" id="A0A4Q9Q729"/>
<evidence type="ECO:0000313" key="3">
    <source>
        <dbReference type="EMBL" id="TBU63282.1"/>
    </source>
</evidence>
<sequence length="382" mass="41703">MAPIRRSFQQITMPTRSLILHFLLSSVSSCAALLNHTIDDELCDDTTGLLPAYSPQGGWNQGSQCLTCAARLDASLTFDRTWHDSTYHPGDPERVITVGFTGVAVYVYHIVPNQAGSDVTTFTNLSFFLHNESVGQFVHEVDETSNYAYAYNVLVYANTTLPDAEHFLDIRASGPNSSLLLFDYVVYTANTTETTQDASSTASTDIAHTATSHSFDTPTMASVMCCTGASLAASPGTSATTPLLGTLLGIAVALLLSLTTFISLRRRSRKRRQVFAIRQEPRRVEATTVHPVLETGCISSPHLRELPVVLGIQAQLRAVDGRPSERTSVVDVYADASGDSARDPRETGRFEDELQAIREEVGRLREAVDGVERPPPYETVTR</sequence>